<reference evidence="8 9" key="1">
    <citation type="submission" date="2018-10" db="EMBL/GenBank/DDBJ databases">
        <title>Genomic Encyclopedia of Type Strains, Phase IV (KMG-IV): sequencing the most valuable type-strain genomes for metagenomic binning, comparative biology and taxonomic classification.</title>
        <authorList>
            <person name="Goeker M."/>
        </authorList>
    </citation>
    <scope>NUCLEOTIDE SEQUENCE [LARGE SCALE GENOMIC DNA]</scope>
    <source>
        <strain evidence="8 9">DSM 15521</strain>
    </source>
</reference>
<dbReference type="InterPro" id="IPR017896">
    <property type="entry name" value="4Fe4S_Fe-S-bd"/>
</dbReference>
<evidence type="ECO:0000256" key="6">
    <source>
        <dbReference type="SAM" id="MobiDB-lite"/>
    </source>
</evidence>
<dbReference type="GO" id="GO:0051539">
    <property type="term" value="F:4 iron, 4 sulfur cluster binding"/>
    <property type="evidence" value="ECO:0007669"/>
    <property type="project" value="UniProtKB-KW"/>
</dbReference>
<dbReference type="Proteomes" id="UP000280881">
    <property type="component" value="Unassembled WGS sequence"/>
</dbReference>
<dbReference type="GO" id="GO:0016020">
    <property type="term" value="C:membrane"/>
    <property type="evidence" value="ECO:0007669"/>
    <property type="project" value="InterPro"/>
</dbReference>
<keyword evidence="3" id="KW-0677">Repeat</keyword>
<dbReference type="OrthoDB" id="9798098at2"/>
<evidence type="ECO:0000256" key="4">
    <source>
        <dbReference type="ARBA" id="ARBA00023004"/>
    </source>
</evidence>
<gene>
    <name evidence="8" type="ORF">C7457_0444</name>
</gene>
<keyword evidence="5" id="KW-0411">Iron-sulfur</keyword>
<dbReference type="EMBL" id="RBIE01000001">
    <property type="protein sequence ID" value="RKQ63570.1"/>
    <property type="molecule type" value="Genomic_DNA"/>
</dbReference>
<keyword evidence="9" id="KW-1185">Reference proteome</keyword>
<keyword evidence="1" id="KW-0004">4Fe-4S</keyword>
<dbReference type="SUPFAM" id="SSF54862">
    <property type="entry name" value="4Fe-4S ferredoxins"/>
    <property type="match status" value="1"/>
</dbReference>
<dbReference type="InterPro" id="IPR010226">
    <property type="entry name" value="NADH_quinone_OxRdtase_chainI"/>
</dbReference>
<dbReference type="PANTHER" id="PTHR10849">
    <property type="entry name" value="NADH DEHYDROGENASE UBIQUINONE IRON-SULFUR PROTEIN 8, MITOCHONDRIAL"/>
    <property type="match status" value="1"/>
</dbReference>
<evidence type="ECO:0000256" key="3">
    <source>
        <dbReference type="ARBA" id="ARBA00022737"/>
    </source>
</evidence>
<dbReference type="Gene3D" id="3.30.70.20">
    <property type="match status" value="2"/>
</dbReference>
<feature type="domain" description="4Fe-4S ferredoxin-type" evidence="7">
    <location>
        <begin position="68"/>
        <end position="98"/>
    </location>
</feature>
<evidence type="ECO:0000259" key="7">
    <source>
        <dbReference type="PROSITE" id="PS51379"/>
    </source>
</evidence>
<evidence type="ECO:0000256" key="2">
    <source>
        <dbReference type="ARBA" id="ARBA00022723"/>
    </source>
</evidence>
<dbReference type="GO" id="GO:0046872">
    <property type="term" value="F:metal ion binding"/>
    <property type="evidence" value="ECO:0007669"/>
    <property type="project" value="UniProtKB-KW"/>
</dbReference>
<protein>
    <submittedName>
        <fullName evidence="8">4Fe-4S dicluster protein</fullName>
    </submittedName>
</protein>
<feature type="domain" description="4Fe-4S ferredoxin-type" evidence="7">
    <location>
        <begin position="34"/>
        <end position="63"/>
    </location>
</feature>
<keyword evidence="2" id="KW-0479">Metal-binding</keyword>
<feature type="region of interest" description="Disordered" evidence="6">
    <location>
        <begin position="117"/>
        <end position="140"/>
    </location>
</feature>
<proteinExistence type="predicted"/>
<dbReference type="GO" id="GO:0016651">
    <property type="term" value="F:oxidoreductase activity, acting on NAD(P)H"/>
    <property type="evidence" value="ECO:0007669"/>
    <property type="project" value="InterPro"/>
</dbReference>
<accession>A0A420W8B7</accession>
<dbReference type="AlphaFoldDB" id="A0A420W8B7"/>
<evidence type="ECO:0000313" key="8">
    <source>
        <dbReference type="EMBL" id="RKQ63570.1"/>
    </source>
</evidence>
<keyword evidence="4" id="KW-0408">Iron</keyword>
<comment type="caution">
    <text evidence="8">The sequence shown here is derived from an EMBL/GenBank/DDBJ whole genome shotgun (WGS) entry which is preliminary data.</text>
</comment>
<evidence type="ECO:0000313" key="9">
    <source>
        <dbReference type="Proteomes" id="UP000280881"/>
    </source>
</evidence>
<dbReference type="InterPro" id="IPR017900">
    <property type="entry name" value="4Fe4S_Fe_S_CS"/>
</dbReference>
<dbReference type="RefSeq" id="WP_121169813.1">
    <property type="nucleotide sequence ID" value="NZ_RBIE01000001.1"/>
</dbReference>
<dbReference type="PROSITE" id="PS00198">
    <property type="entry name" value="4FE4S_FER_1"/>
    <property type="match status" value="1"/>
</dbReference>
<dbReference type="Pfam" id="PF12838">
    <property type="entry name" value="Fer4_7"/>
    <property type="match status" value="1"/>
</dbReference>
<name>A0A420W8B7_9BACT</name>
<organism evidence="8 9">
    <name type="scientific">Thermovibrio guaymasensis</name>
    <dbReference type="NCBI Taxonomy" id="240167"/>
    <lineage>
        <taxon>Bacteria</taxon>
        <taxon>Pseudomonadati</taxon>
        <taxon>Aquificota</taxon>
        <taxon>Aquificia</taxon>
        <taxon>Desulfurobacteriales</taxon>
        <taxon>Desulfurobacteriaceae</taxon>
        <taxon>Thermovibrio</taxon>
    </lineage>
</organism>
<evidence type="ECO:0000256" key="5">
    <source>
        <dbReference type="ARBA" id="ARBA00023014"/>
    </source>
</evidence>
<feature type="compositionally biased region" description="Basic residues" evidence="6">
    <location>
        <begin position="122"/>
        <end position="140"/>
    </location>
</feature>
<dbReference type="PROSITE" id="PS51379">
    <property type="entry name" value="4FE4S_FER_2"/>
    <property type="match status" value="2"/>
</dbReference>
<sequence length="140" mass="15934">MKEMLIQTIKNLFSKPETVNYPAEPSPTPPGYRGLIVYDESLCIFCTKCEIVCPPGAIRFVYTDEGEKKYNYNPYLCIYCGECVRACPKAGVLVQVEETAPPEVSLPDWDSIEREADESKKRFLSRKKKSLNPSKKRTSQ</sequence>
<evidence type="ECO:0000256" key="1">
    <source>
        <dbReference type="ARBA" id="ARBA00022485"/>
    </source>
</evidence>